<accession>A0A1R0XLD7</accession>
<sequence length="83" mass="9128">MGGVGSAVFDKIIPNTLQDFSSLILQEKLPLVKDLTTSSKGSDKCFSNMGFIEKGTMTSWFSFLFARNEIYSVVSSRVGGWHS</sequence>
<name>A0A1R0XLD7_9BACL</name>
<dbReference type="Proteomes" id="UP000187439">
    <property type="component" value="Unassembled WGS sequence"/>
</dbReference>
<dbReference type="EMBL" id="MPTC01000035">
    <property type="protein sequence ID" value="OMD35849.1"/>
    <property type="molecule type" value="Genomic_DNA"/>
</dbReference>
<dbReference type="AlphaFoldDB" id="A0A1R0XLD7"/>
<protein>
    <submittedName>
        <fullName evidence="1">Uncharacterized protein</fullName>
    </submittedName>
</protein>
<reference evidence="1 2" key="1">
    <citation type="submission" date="2016-10" db="EMBL/GenBank/DDBJ databases">
        <title>Paenibacillus species isolates.</title>
        <authorList>
            <person name="Beno S.M."/>
        </authorList>
    </citation>
    <scope>NUCLEOTIDE SEQUENCE [LARGE SCALE GENOMIC DNA]</scope>
    <source>
        <strain evidence="1 2">FSL H7-0710</strain>
    </source>
</reference>
<evidence type="ECO:0000313" key="2">
    <source>
        <dbReference type="Proteomes" id="UP000187439"/>
    </source>
</evidence>
<gene>
    <name evidence="1" type="ORF">BSK52_26120</name>
</gene>
<comment type="caution">
    <text evidence="1">The sequence shown here is derived from an EMBL/GenBank/DDBJ whole genome shotgun (WGS) entry which is preliminary data.</text>
</comment>
<proteinExistence type="predicted"/>
<organism evidence="1 2">
    <name type="scientific">Paenibacillus odorifer</name>
    <dbReference type="NCBI Taxonomy" id="189426"/>
    <lineage>
        <taxon>Bacteria</taxon>
        <taxon>Bacillati</taxon>
        <taxon>Bacillota</taxon>
        <taxon>Bacilli</taxon>
        <taxon>Bacillales</taxon>
        <taxon>Paenibacillaceae</taxon>
        <taxon>Paenibacillus</taxon>
    </lineage>
</organism>
<evidence type="ECO:0000313" key="1">
    <source>
        <dbReference type="EMBL" id="OMD35849.1"/>
    </source>
</evidence>